<dbReference type="PRINTS" id="PR01270">
    <property type="entry name" value="HDASUPER"/>
</dbReference>
<organism evidence="4 5">
    <name type="scientific">Stylonychia lemnae</name>
    <name type="common">Ciliate</name>
    <dbReference type="NCBI Taxonomy" id="5949"/>
    <lineage>
        <taxon>Eukaryota</taxon>
        <taxon>Sar</taxon>
        <taxon>Alveolata</taxon>
        <taxon>Ciliophora</taxon>
        <taxon>Intramacronucleata</taxon>
        <taxon>Spirotrichea</taxon>
        <taxon>Stichotrichia</taxon>
        <taxon>Sporadotrichida</taxon>
        <taxon>Oxytrichidae</taxon>
        <taxon>Stylonychinae</taxon>
        <taxon>Stylonychia</taxon>
    </lineage>
</organism>
<dbReference type="Gene3D" id="3.40.800.20">
    <property type="entry name" value="Histone deacetylase domain"/>
    <property type="match status" value="1"/>
</dbReference>
<evidence type="ECO:0000313" key="5">
    <source>
        <dbReference type="Proteomes" id="UP000039865"/>
    </source>
</evidence>
<feature type="transmembrane region" description="Helical" evidence="2">
    <location>
        <begin position="144"/>
        <end position="164"/>
    </location>
</feature>
<dbReference type="Proteomes" id="UP000039865">
    <property type="component" value="Unassembled WGS sequence"/>
</dbReference>
<dbReference type="GO" id="GO:0040029">
    <property type="term" value="P:epigenetic regulation of gene expression"/>
    <property type="evidence" value="ECO:0007669"/>
    <property type="project" value="TreeGrafter"/>
</dbReference>
<feature type="transmembrane region" description="Helical" evidence="2">
    <location>
        <begin position="31"/>
        <end position="55"/>
    </location>
</feature>
<keyword evidence="2" id="KW-0472">Membrane</keyword>
<gene>
    <name evidence="4" type="primary">Contig17107.g18225</name>
    <name evidence="4" type="ORF">STYLEM_9068</name>
</gene>
<dbReference type="CDD" id="cd09993">
    <property type="entry name" value="HDAC_classIV"/>
    <property type="match status" value="1"/>
</dbReference>
<name>A0A078AEY1_STYLE</name>
<keyword evidence="1" id="KW-0378">Hydrolase</keyword>
<accession>A0A078AEY1</accession>
<dbReference type="SUPFAM" id="SSF52768">
    <property type="entry name" value="Arginase/deacetylase"/>
    <property type="match status" value="1"/>
</dbReference>
<dbReference type="InterPro" id="IPR037138">
    <property type="entry name" value="His_deacetylse_dom_sf"/>
</dbReference>
<dbReference type="EMBL" id="CCKQ01008610">
    <property type="protein sequence ID" value="CDW80072.1"/>
    <property type="molecule type" value="Genomic_DNA"/>
</dbReference>
<reference evidence="4 5" key="1">
    <citation type="submission" date="2014-06" db="EMBL/GenBank/DDBJ databases">
        <authorList>
            <person name="Swart Estienne"/>
        </authorList>
    </citation>
    <scope>NUCLEOTIDE SEQUENCE [LARGE SCALE GENOMIC DNA]</scope>
    <source>
        <strain evidence="4 5">130c</strain>
    </source>
</reference>
<dbReference type="InterPro" id="IPR044150">
    <property type="entry name" value="HDAC_classIV"/>
</dbReference>
<dbReference type="OMA" id="LGHCCIS"/>
<keyword evidence="2" id="KW-0812">Transmembrane</keyword>
<protein>
    <recommendedName>
        <fullName evidence="3">Histone deacetylase domain-containing protein</fullName>
    </recommendedName>
</protein>
<dbReference type="PANTHER" id="PTHR10625:SF23">
    <property type="entry name" value="HISTONE DEACETYLASE 11"/>
    <property type="match status" value="1"/>
</dbReference>
<dbReference type="GO" id="GO:0016787">
    <property type="term" value="F:hydrolase activity"/>
    <property type="evidence" value="ECO:0007669"/>
    <property type="project" value="UniProtKB-KW"/>
</dbReference>
<evidence type="ECO:0000256" key="1">
    <source>
        <dbReference type="ARBA" id="ARBA00022801"/>
    </source>
</evidence>
<dbReference type="Pfam" id="PF00850">
    <property type="entry name" value="Hist_deacetyl"/>
    <property type="match status" value="1"/>
</dbReference>
<dbReference type="PANTHER" id="PTHR10625">
    <property type="entry name" value="HISTONE DEACETYLASE HDAC1-RELATED"/>
    <property type="match status" value="1"/>
</dbReference>
<dbReference type="OrthoDB" id="437693at2759"/>
<dbReference type="InterPro" id="IPR000286">
    <property type="entry name" value="HDACs"/>
</dbReference>
<feature type="domain" description="Histone deacetylase" evidence="3">
    <location>
        <begin position="93"/>
        <end position="374"/>
    </location>
</feature>
<dbReference type="GO" id="GO:0004407">
    <property type="term" value="F:histone deacetylase activity"/>
    <property type="evidence" value="ECO:0007669"/>
    <property type="project" value="InterPro"/>
</dbReference>
<evidence type="ECO:0000256" key="2">
    <source>
        <dbReference type="SAM" id="Phobius"/>
    </source>
</evidence>
<dbReference type="InterPro" id="IPR023696">
    <property type="entry name" value="Ureohydrolase_dom_sf"/>
</dbReference>
<evidence type="ECO:0000313" key="4">
    <source>
        <dbReference type="EMBL" id="CDW80072.1"/>
    </source>
</evidence>
<keyword evidence="2" id="KW-1133">Transmembrane helix</keyword>
<keyword evidence="5" id="KW-1185">Reference proteome</keyword>
<dbReference type="InterPro" id="IPR023801">
    <property type="entry name" value="His_deacetylse_dom"/>
</dbReference>
<dbReference type="AlphaFoldDB" id="A0A078AEY1"/>
<evidence type="ECO:0000259" key="3">
    <source>
        <dbReference type="Pfam" id="PF00850"/>
    </source>
</evidence>
<proteinExistence type="predicted"/>
<dbReference type="InParanoid" id="A0A078AEY1"/>
<sequence length="395" mass="45103">MIYTLLNIFSSLGSLALTIYGACNTAKYGHIMWAASLGYFFAHPIVNEILINLYACIFGKLEKHNCLTKLRDHFPIVYSDAYNITAFGLEKLHPFDSCKYHRVYQGLRQMGIIDSSTKIHEPQIPSRKFLLEKMSALYLFKLNYSAYICKCLEVPLFFLPAWFLRLRVLNPMMRATQGSVDASCLAMKHGWAINLAGGYHHATCSGGGGFCIYPDITFIVHFSRKHHGIRKILIIDLDAHQGNGHERDMLQDHNVHIIDAYNPYIYPGDQQAELAIKTRISVTSYDDDTSYLNNLEVQIPEVYEQFRPELVIYNAGTDCMMNDPLGRLNITPEGIVQRDELMFQMAVERFKVPIVMILSGGYQMTNAPVIADSIQNLVKKFDLKRKFLNNLHKDQ</sequence>
<dbReference type="GO" id="GO:0000118">
    <property type="term" value="C:histone deacetylase complex"/>
    <property type="evidence" value="ECO:0007669"/>
    <property type="project" value="TreeGrafter"/>
</dbReference>